<keyword evidence="5" id="KW-0547">Nucleotide-binding</keyword>
<evidence type="ECO:0000256" key="1">
    <source>
        <dbReference type="ARBA" id="ARBA00000085"/>
    </source>
</evidence>
<gene>
    <name evidence="5" type="ORF">QWZ16_09560</name>
</gene>
<evidence type="ECO:0000256" key="2">
    <source>
        <dbReference type="ARBA" id="ARBA00012438"/>
    </source>
</evidence>
<dbReference type="Gene3D" id="3.30.565.10">
    <property type="entry name" value="Histidine kinase-like ATPase, C-terminal domain"/>
    <property type="match status" value="1"/>
</dbReference>
<comment type="caution">
    <text evidence="5">The sequence shown here is derived from an EMBL/GenBank/DDBJ whole genome shotgun (WGS) entry which is preliminary data.</text>
</comment>
<evidence type="ECO:0000313" key="5">
    <source>
        <dbReference type="EMBL" id="MDN3609945.1"/>
    </source>
</evidence>
<organism evidence="5 6">
    <name type="scientific">Vibrio ostreicida</name>
    <dbReference type="NCBI Taxonomy" id="526588"/>
    <lineage>
        <taxon>Bacteria</taxon>
        <taxon>Pseudomonadati</taxon>
        <taxon>Pseudomonadota</taxon>
        <taxon>Gammaproteobacteria</taxon>
        <taxon>Vibrionales</taxon>
        <taxon>Vibrionaceae</taxon>
        <taxon>Vibrio</taxon>
    </lineage>
</organism>
<protein>
    <recommendedName>
        <fullName evidence="2">histidine kinase</fullName>
        <ecNumber evidence="2">2.7.13.3</ecNumber>
    </recommendedName>
</protein>
<dbReference type="InterPro" id="IPR004358">
    <property type="entry name" value="Sig_transdc_His_kin-like_C"/>
</dbReference>
<evidence type="ECO:0000313" key="6">
    <source>
        <dbReference type="Proteomes" id="UP001238540"/>
    </source>
</evidence>
<dbReference type="PRINTS" id="PR00344">
    <property type="entry name" value="BCTRLSENSOR"/>
</dbReference>
<keyword evidence="5" id="KW-0067">ATP-binding</keyword>
<feature type="domain" description="Histidine kinase" evidence="4">
    <location>
        <begin position="68"/>
        <end position="314"/>
    </location>
</feature>
<dbReference type="CDD" id="cd00082">
    <property type="entry name" value="HisKA"/>
    <property type="match status" value="1"/>
</dbReference>
<dbReference type="Gene3D" id="1.10.287.130">
    <property type="match status" value="1"/>
</dbReference>
<dbReference type="GO" id="GO:0005524">
    <property type="term" value="F:ATP binding"/>
    <property type="evidence" value="ECO:0007669"/>
    <property type="project" value="UniProtKB-KW"/>
</dbReference>
<accession>A0ABT8BS67</accession>
<dbReference type="InterPro" id="IPR005467">
    <property type="entry name" value="His_kinase_dom"/>
</dbReference>
<reference evidence="6" key="1">
    <citation type="journal article" date="2019" name="Int. J. Syst. Evol. Microbiol.">
        <title>The Global Catalogue of Microorganisms (GCM) 10K type strain sequencing project: providing services to taxonomists for standard genome sequencing and annotation.</title>
        <authorList>
            <consortium name="The Broad Institute Genomics Platform"/>
            <consortium name="The Broad Institute Genome Sequencing Center for Infectious Disease"/>
            <person name="Wu L."/>
            <person name="Ma J."/>
        </authorList>
    </citation>
    <scope>NUCLEOTIDE SEQUENCE [LARGE SCALE GENOMIC DNA]</scope>
    <source>
        <strain evidence="6">CECT 7398</strain>
    </source>
</reference>
<dbReference type="PANTHER" id="PTHR43065:SF50">
    <property type="entry name" value="HISTIDINE KINASE"/>
    <property type="match status" value="1"/>
</dbReference>
<comment type="catalytic activity">
    <reaction evidence="1">
        <text>ATP + protein L-histidine = ADP + protein N-phospho-L-histidine.</text>
        <dbReference type="EC" id="2.7.13.3"/>
    </reaction>
</comment>
<dbReference type="Pfam" id="PF02518">
    <property type="entry name" value="HATPase_c"/>
    <property type="match status" value="1"/>
</dbReference>
<keyword evidence="3" id="KW-0597">Phosphoprotein</keyword>
<dbReference type="InterPro" id="IPR003594">
    <property type="entry name" value="HATPase_dom"/>
</dbReference>
<sequence>MSEGGNFKRAYARERAARLEAEKLLADKTRDLYDNVVVLEKTLEDLKVSQKQLIQSAKMASIGQLAAGVAHEINNPVGFSMSNIQTLNRYLNDIFALDEFVMREAELPESVSALYREKRNQFHIDDLKEDTQELVTETLGGLERVRNIVSSLKQVTHAGGGAKALCNVNGCIEDALKVVANEIKYKMDIISSLHPQLDEIYAEGQNIQQILINLFINASHACEDSGILTVSTQPQTHKGIAGILIKVKDNGKGMTDEVKERIFDPFFTTKDVGEGTGLGLSVSHNLIEKHGGQISVKSKVGVGTCFAIYLPIGQP</sequence>
<dbReference type="InterPro" id="IPR003661">
    <property type="entry name" value="HisK_dim/P_dom"/>
</dbReference>
<dbReference type="EC" id="2.7.13.3" evidence="2"/>
<dbReference type="SUPFAM" id="SSF55874">
    <property type="entry name" value="ATPase domain of HSP90 chaperone/DNA topoisomerase II/histidine kinase"/>
    <property type="match status" value="1"/>
</dbReference>
<proteinExistence type="predicted"/>
<dbReference type="InterPro" id="IPR036890">
    <property type="entry name" value="HATPase_C_sf"/>
</dbReference>
<dbReference type="EMBL" id="JAUFQC010000001">
    <property type="protein sequence ID" value="MDN3609945.1"/>
    <property type="molecule type" value="Genomic_DNA"/>
</dbReference>
<evidence type="ECO:0000256" key="3">
    <source>
        <dbReference type="ARBA" id="ARBA00022553"/>
    </source>
</evidence>
<dbReference type="InterPro" id="IPR036097">
    <property type="entry name" value="HisK_dim/P_sf"/>
</dbReference>
<dbReference type="SUPFAM" id="SSF47384">
    <property type="entry name" value="Homodimeric domain of signal transducing histidine kinase"/>
    <property type="match status" value="1"/>
</dbReference>
<name>A0ABT8BS67_9VIBR</name>
<dbReference type="PANTHER" id="PTHR43065">
    <property type="entry name" value="SENSOR HISTIDINE KINASE"/>
    <property type="match status" value="1"/>
</dbReference>
<dbReference type="PROSITE" id="PS50109">
    <property type="entry name" value="HIS_KIN"/>
    <property type="match status" value="1"/>
</dbReference>
<evidence type="ECO:0000259" key="4">
    <source>
        <dbReference type="PROSITE" id="PS50109"/>
    </source>
</evidence>
<dbReference type="Proteomes" id="UP001238540">
    <property type="component" value="Unassembled WGS sequence"/>
</dbReference>
<keyword evidence="6" id="KW-1185">Reference proteome</keyword>
<dbReference type="SMART" id="SM00387">
    <property type="entry name" value="HATPase_c"/>
    <property type="match status" value="1"/>
</dbReference>
<dbReference type="RefSeq" id="WP_076587776.1">
    <property type="nucleotide sequence ID" value="NZ_JABEYA020000017.1"/>
</dbReference>